<protein>
    <submittedName>
        <fullName evidence="2">Uncharacterized protein</fullName>
    </submittedName>
</protein>
<dbReference type="EMBL" id="JAWWNJ010000004">
    <property type="protein sequence ID" value="KAK7057682.1"/>
    <property type="molecule type" value="Genomic_DNA"/>
</dbReference>
<evidence type="ECO:0000313" key="2">
    <source>
        <dbReference type="EMBL" id="KAK7057682.1"/>
    </source>
</evidence>
<name>A0AAW0E1G3_9AGAR</name>
<gene>
    <name evidence="2" type="ORF">R3P38DRAFT_2842456</name>
</gene>
<evidence type="ECO:0000256" key="1">
    <source>
        <dbReference type="SAM" id="MobiDB-lite"/>
    </source>
</evidence>
<feature type="compositionally biased region" description="Basic and acidic residues" evidence="1">
    <location>
        <begin position="356"/>
        <end position="376"/>
    </location>
</feature>
<evidence type="ECO:0000313" key="3">
    <source>
        <dbReference type="Proteomes" id="UP001362999"/>
    </source>
</evidence>
<reference evidence="2 3" key="1">
    <citation type="journal article" date="2024" name="J Genomics">
        <title>Draft genome sequencing and assembly of Favolaschia claudopus CIRM-BRFM 2984 isolated from oak limbs.</title>
        <authorList>
            <person name="Navarro D."/>
            <person name="Drula E."/>
            <person name="Chaduli D."/>
            <person name="Cazenave R."/>
            <person name="Ahrendt S."/>
            <person name="Wang J."/>
            <person name="Lipzen A."/>
            <person name="Daum C."/>
            <person name="Barry K."/>
            <person name="Grigoriev I.V."/>
            <person name="Favel A."/>
            <person name="Rosso M.N."/>
            <person name="Martin F."/>
        </authorList>
    </citation>
    <scope>NUCLEOTIDE SEQUENCE [LARGE SCALE GENOMIC DNA]</scope>
    <source>
        <strain evidence="2 3">CIRM-BRFM 2984</strain>
    </source>
</reference>
<comment type="caution">
    <text evidence="2">The sequence shown here is derived from an EMBL/GenBank/DDBJ whole genome shotgun (WGS) entry which is preliminary data.</text>
</comment>
<feature type="region of interest" description="Disordered" evidence="1">
    <location>
        <begin position="325"/>
        <end position="392"/>
    </location>
</feature>
<dbReference type="Proteomes" id="UP001362999">
    <property type="component" value="Unassembled WGS sequence"/>
</dbReference>
<keyword evidence="3" id="KW-1185">Reference proteome</keyword>
<sequence>MERGVTRYYQLGGWGFAIRPPQDSRDLETIRKRIFIDKEGGELVLGIKKSGTCHILLTRRQAESLASNEPTPSEATEFESLSPIIFRNVGELQRKLDWLKPKSLNDVRDTSKANKSYQDDGQTGLERGQFENTRVFYRVLQNELDPAKFDLASTSWKDTVNVVSFCYNVWKRDFRGPDDRKKSPKILEIGWCEAYTPTLDRERAKAACHIMISDNQHLLNLDLPKNSEEDKKKTQDSRDTQLPQPTQRTDWKQKYERTNYEYDNHGPTQVCDQKTAAQKVRDLFQNSAKPVVLLVHDGPKGGPSAIDVLKFLQVDVSQWEYSCEDELRQPNKNPLKSLLRDVRAPPTPQPRQAQNDPRRPYDQRRRSQSPRRGEVRPRHRSPPPTPPRRLAPVYVVDVKSMYQAVLGTEDGADSVFSMTKRLQEIYDLFLPRGPNAGNESFYLVEIFRQIARRGPIDEQKDEWTLRPPTPPPSSGDDFINDVSDYGGSDDSD</sequence>
<feature type="compositionally biased region" description="Basic and acidic residues" evidence="1">
    <location>
        <begin position="227"/>
        <end position="239"/>
    </location>
</feature>
<dbReference type="AlphaFoldDB" id="A0AAW0E1G3"/>
<proteinExistence type="predicted"/>
<feature type="region of interest" description="Disordered" evidence="1">
    <location>
        <begin position="456"/>
        <end position="492"/>
    </location>
</feature>
<feature type="region of interest" description="Disordered" evidence="1">
    <location>
        <begin position="227"/>
        <end position="255"/>
    </location>
</feature>
<accession>A0AAW0E1G3</accession>
<organism evidence="2 3">
    <name type="scientific">Favolaschia claudopus</name>
    <dbReference type="NCBI Taxonomy" id="2862362"/>
    <lineage>
        <taxon>Eukaryota</taxon>
        <taxon>Fungi</taxon>
        <taxon>Dikarya</taxon>
        <taxon>Basidiomycota</taxon>
        <taxon>Agaricomycotina</taxon>
        <taxon>Agaricomycetes</taxon>
        <taxon>Agaricomycetidae</taxon>
        <taxon>Agaricales</taxon>
        <taxon>Marasmiineae</taxon>
        <taxon>Mycenaceae</taxon>
        <taxon>Favolaschia</taxon>
    </lineage>
</organism>